<keyword evidence="3 6" id="KW-0812">Transmembrane</keyword>
<proteinExistence type="inferred from homology"/>
<feature type="transmembrane region" description="Helical" evidence="6">
    <location>
        <begin position="39"/>
        <end position="58"/>
    </location>
</feature>
<feature type="transmembrane region" description="Helical" evidence="6">
    <location>
        <begin position="78"/>
        <end position="97"/>
    </location>
</feature>
<feature type="transmembrane region" description="Helical" evidence="6">
    <location>
        <begin position="293"/>
        <end position="314"/>
    </location>
</feature>
<evidence type="ECO:0000313" key="7">
    <source>
        <dbReference type="EMBL" id="GGJ97624.1"/>
    </source>
</evidence>
<comment type="subcellular location">
    <subcellularLocation>
        <location evidence="1">Membrane</location>
        <topology evidence="1">Multi-pass membrane protein</topology>
    </subcellularLocation>
</comment>
<evidence type="ECO:0000256" key="5">
    <source>
        <dbReference type="ARBA" id="ARBA00023136"/>
    </source>
</evidence>
<feature type="transmembrane region" description="Helical" evidence="6">
    <location>
        <begin position="195"/>
        <end position="217"/>
    </location>
</feature>
<feature type="transmembrane region" description="Helical" evidence="6">
    <location>
        <begin position="132"/>
        <end position="150"/>
    </location>
</feature>
<comment type="similarity">
    <text evidence="2">Belongs to the TerC family.</text>
</comment>
<dbReference type="PANTHER" id="PTHR30238">
    <property type="entry name" value="MEMBRANE BOUND PREDICTED REDOX MODULATOR"/>
    <property type="match status" value="1"/>
</dbReference>
<dbReference type="Pfam" id="PF03741">
    <property type="entry name" value="TerC"/>
    <property type="match status" value="1"/>
</dbReference>
<comment type="caution">
    <text evidence="7">The sequence shown here is derived from an EMBL/GenBank/DDBJ whole genome shotgun (WGS) entry which is preliminary data.</text>
</comment>
<dbReference type="InterPro" id="IPR022369">
    <property type="entry name" value="Integral_membrane_TerC_rswitch"/>
</dbReference>
<dbReference type="NCBIfam" id="TIGR03718">
    <property type="entry name" value="R_switched_Alx"/>
    <property type="match status" value="1"/>
</dbReference>
<feature type="transmembrane region" description="Helical" evidence="6">
    <location>
        <begin position="104"/>
        <end position="126"/>
    </location>
</feature>
<sequence>MPTTTPLVWEATIALIIGLLAFDYFFHVRKAHAPTLREAAIWSALYVGIALLFGVAVWTWGGADMGAEYFSGYITEKALSIDNVFVFLVIMTSFKVPRESQQKVLLFGITFALIARTVFILLGAAMIERFSWVFYLFGLVLLVTAGNLLAPDDHDEDKPNIVVRLVRNLFHASPRYDGDKLFTTWQGKRALTPMLLVMLAIGGTDILFAFDSIPAIFGLTQNVFIVFTATAFSLLGLRQLYFLVGGLLERLVYLSLGLAAVLGFIGIKLVLHALHENSLPFINDGQPVPVIEISTWTSLVVIVAVLALTVVASLTSPKGKAKVAVSALRARVADYLSLGDDAAATLRQKVFDEMGEAQRRVDALEPRFKAMVKRPDVLQYDLRRAHEAHAVAIGDAIAHHDLGLPPPPEGDDGD</sequence>
<keyword evidence="8" id="KW-1185">Reference proteome</keyword>
<evidence type="ECO:0000256" key="2">
    <source>
        <dbReference type="ARBA" id="ARBA00007511"/>
    </source>
</evidence>
<reference evidence="8" key="1">
    <citation type="journal article" date="2019" name="Int. J. Syst. Evol. Microbiol.">
        <title>The Global Catalogue of Microorganisms (GCM) 10K type strain sequencing project: providing services to taxonomists for standard genome sequencing and annotation.</title>
        <authorList>
            <consortium name="The Broad Institute Genomics Platform"/>
            <consortium name="The Broad Institute Genome Sequencing Center for Infectious Disease"/>
            <person name="Wu L."/>
            <person name="Ma J."/>
        </authorList>
    </citation>
    <scope>NUCLEOTIDE SEQUENCE [LARGE SCALE GENOMIC DNA]</scope>
    <source>
        <strain evidence="8">CGMCC 1.8985</strain>
    </source>
</reference>
<protein>
    <submittedName>
        <fullName evidence="7">Tellurium resistance protein</fullName>
    </submittedName>
</protein>
<evidence type="ECO:0000256" key="4">
    <source>
        <dbReference type="ARBA" id="ARBA00022989"/>
    </source>
</evidence>
<accession>A0ABQ2E645</accession>
<dbReference type="RefSeq" id="WP_132985742.1">
    <property type="nucleotide sequence ID" value="NZ_BMME01000001.1"/>
</dbReference>
<feature type="transmembrane region" description="Helical" evidence="6">
    <location>
        <begin position="223"/>
        <end position="244"/>
    </location>
</feature>
<feature type="transmembrane region" description="Helical" evidence="6">
    <location>
        <begin position="6"/>
        <end position="27"/>
    </location>
</feature>
<keyword evidence="5 6" id="KW-0472">Membrane</keyword>
<evidence type="ECO:0000256" key="6">
    <source>
        <dbReference type="SAM" id="Phobius"/>
    </source>
</evidence>
<dbReference type="InterPro" id="IPR005496">
    <property type="entry name" value="Integral_membrane_TerC"/>
</dbReference>
<organism evidence="7 8">
    <name type="scientific">Luteimonas terricola</name>
    <dbReference type="NCBI Taxonomy" id="645597"/>
    <lineage>
        <taxon>Bacteria</taxon>
        <taxon>Pseudomonadati</taxon>
        <taxon>Pseudomonadota</taxon>
        <taxon>Gammaproteobacteria</taxon>
        <taxon>Lysobacterales</taxon>
        <taxon>Lysobacteraceae</taxon>
        <taxon>Luteimonas</taxon>
    </lineage>
</organism>
<dbReference type="PANTHER" id="PTHR30238:SF0">
    <property type="entry name" value="THYLAKOID MEMBRANE PROTEIN TERC, CHLOROPLASTIC"/>
    <property type="match status" value="1"/>
</dbReference>
<evidence type="ECO:0000256" key="3">
    <source>
        <dbReference type="ARBA" id="ARBA00022692"/>
    </source>
</evidence>
<feature type="transmembrane region" description="Helical" evidence="6">
    <location>
        <begin position="251"/>
        <end position="273"/>
    </location>
</feature>
<dbReference type="EMBL" id="BMME01000001">
    <property type="protein sequence ID" value="GGJ97624.1"/>
    <property type="molecule type" value="Genomic_DNA"/>
</dbReference>
<name>A0ABQ2E645_9GAMM</name>
<gene>
    <name evidence="7" type="ORF">GCM10011394_03150</name>
</gene>
<evidence type="ECO:0000256" key="1">
    <source>
        <dbReference type="ARBA" id="ARBA00004141"/>
    </source>
</evidence>
<evidence type="ECO:0000313" key="8">
    <source>
        <dbReference type="Proteomes" id="UP000599009"/>
    </source>
</evidence>
<dbReference type="Proteomes" id="UP000599009">
    <property type="component" value="Unassembled WGS sequence"/>
</dbReference>
<keyword evidence="4 6" id="KW-1133">Transmembrane helix</keyword>